<evidence type="ECO:0000313" key="1">
    <source>
        <dbReference type="EMBL" id="GGF74937.1"/>
    </source>
</evidence>
<dbReference type="AlphaFoldDB" id="A0A917C6W1"/>
<name>A0A917C6W1_9PROT</name>
<evidence type="ECO:0008006" key="3">
    <source>
        <dbReference type="Google" id="ProtNLM"/>
    </source>
</evidence>
<proteinExistence type="predicted"/>
<comment type="caution">
    <text evidence="1">The sequence shown here is derived from an EMBL/GenBank/DDBJ whole genome shotgun (WGS) entry which is preliminary data.</text>
</comment>
<gene>
    <name evidence="1" type="ORF">GCM10011332_31230</name>
</gene>
<evidence type="ECO:0000313" key="2">
    <source>
        <dbReference type="Proteomes" id="UP000632498"/>
    </source>
</evidence>
<dbReference type="EMBL" id="BMHV01000035">
    <property type="protein sequence ID" value="GGF74937.1"/>
    <property type="molecule type" value="Genomic_DNA"/>
</dbReference>
<protein>
    <recommendedName>
        <fullName evidence="3">Restriction endonuclease type IV Mrr domain-containing protein</fullName>
    </recommendedName>
</protein>
<dbReference type="Proteomes" id="UP000632498">
    <property type="component" value="Unassembled WGS sequence"/>
</dbReference>
<sequence length="596" mass="69047">MHDLGAKDFEKLCNELLRVHTNIDFFEYGSLPEPQYGIDLIGRRDPSSKYTVAQCKKWAAAKISDIKKWVTHDFLEKELAKDTSKYILCTTVDIPKKQSLLNTWYEQEKKLHKAGIEAELWHFERINSLLRKTPDIVGVFFGDDVANRFCPSYASSEYLTSEFKSKTKHQSINGFTLENTTCHLNVIADFKNQFGISGCLTFNNQRLSGIATSIERGRLVSILQESHHSRSIKDTSFISSSIASENFILTLPNTILTLSEKEVDDLDWILKEAWKEYYQIAKEIDKSWQALSFPKITQPDFSYSICKIEKWFWQAVLKYINDHDFQKGEEPDYIFDAAPGCLKVFSNAKNNDLDEGYHLIMYPQVNSDIHSTCIILQWQPLTNIVGQPIECSKRKAWNAEKTHFWLFQHLFPKVLKHVEKQENTRKPLVDRLKTFLNLKTDISFPSDIGWSCKLHKSPKMGYYISTSKDLFNIVATLQNHFSTYTRKAPITPKLIYNTVNSCKTLTEHLPQHYENSYITSAIGLDKGPLSSSLTKYLSEFSYQKEYSVSYLDYCLRGLLEHLKCVKTNQIELEKIATDLNELWNRYIEDLLCDAYN</sequence>
<keyword evidence="2" id="KW-1185">Reference proteome</keyword>
<accession>A0A917C6W1</accession>
<reference evidence="1" key="2">
    <citation type="submission" date="2020-09" db="EMBL/GenBank/DDBJ databases">
        <authorList>
            <person name="Sun Q."/>
            <person name="Zhou Y."/>
        </authorList>
    </citation>
    <scope>NUCLEOTIDE SEQUENCE</scope>
    <source>
        <strain evidence="1">CGMCC 1.15254</strain>
    </source>
</reference>
<organism evidence="1 2">
    <name type="scientific">Terasakiella brassicae</name>
    <dbReference type="NCBI Taxonomy" id="1634917"/>
    <lineage>
        <taxon>Bacteria</taxon>
        <taxon>Pseudomonadati</taxon>
        <taxon>Pseudomonadota</taxon>
        <taxon>Alphaproteobacteria</taxon>
        <taxon>Rhodospirillales</taxon>
        <taxon>Terasakiellaceae</taxon>
        <taxon>Terasakiella</taxon>
    </lineage>
</organism>
<reference evidence="1" key="1">
    <citation type="journal article" date="2014" name="Int. J. Syst. Evol. Microbiol.">
        <title>Complete genome sequence of Corynebacterium casei LMG S-19264T (=DSM 44701T), isolated from a smear-ripened cheese.</title>
        <authorList>
            <consortium name="US DOE Joint Genome Institute (JGI-PGF)"/>
            <person name="Walter F."/>
            <person name="Albersmeier A."/>
            <person name="Kalinowski J."/>
            <person name="Ruckert C."/>
        </authorList>
    </citation>
    <scope>NUCLEOTIDE SEQUENCE</scope>
    <source>
        <strain evidence="1">CGMCC 1.15254</strain>
    </source>
</reference>